<keyword evidence="1" id="KW-0812">Transmembrane</keyword>
<dbReference type="RefSeq" id="WP_199869459.1">
    <property type="nucleotide sequence ID" value="NZ_JAAGPU010000006.1"/>
</dbReference>
<accession>A0A6M0H0L5</accession>
<proteinExistence type="predicted"/>
<name>A0A6M0H0L5_9CLOT</name>
<comment type="caution">
    <text evidence="2">The sequence shown here is derived from an EMBL/GenBank/DDBJ whole genome shotgun (WGS) entry which is preliminary data.</text>
</comment>
<dbReference type="AlphaFoldDB" id="A0A6M0H0L5"/>
<feature type="transmembrane region" description="Helical" evidence="1">
    <location>
        <begin position="6"/>
        <end position="24"/>
    </location>
</feature>
<keyword evidence="1" id="KW-1133">Transmembrane helix</keyword>
<keyword evidence="1" id="KW-0472">Membrane</keyword>
<evidence type="ECO:0000256" key="1">
    <source>
        <dbReference type="SAM" id="Phobius"/>
    </source>
</evidence>
<dbReference type="EMBL" id="JAAGPU010000006">
    <property type="protein sequence ID" value="NEU04295.1"/>
    <property type="molecule type" value="Genomic_DNA"/>
</dbReference>
<organism evidence="2 3">
    <name type="scientific">Clostridium senegalense</name>
    <dbReference type="NCBI Taxonomy" id="1465809"/>
    <lineage>
        <taxon>Bacteria</taxon>
        <taxon>Bacillati</taxon>
        <taxon>Bacillota</taxon>
        <taxon>Clostridia</taxon>
        <taxon>Eubacteriales</taxon>
        <taxon>Clostridiaceae</taxon>
        <taxon>Clostridium</taxon>
    </lineage>
</organism>
<keyword evidence="3" id="KW-1185">Reference proteome</keyword>
<dbReference type="Proteomes" id="UP000481872">
    <property type="component" value="Unassembled WGS sequence"/>
</dbReference>
<feature type="transmembrane region" description="Helical" evidence="1">
    <location>
        <begin position="31"/>
        <end position="49"/>
    </location>
</feature>
<protein>
    <submittedName>
        <fullName evidence="2">MFS transporter</fullName>
    </submittedName>
</protein>
<gene>
    <name evidence="2" type="ORF">G3M99_05340</name>
</gene>
<sequence>MENKNYLIFSILLMIFSLILLFVGAVLNFKLFVVSLICFFIGIALLMHWSTISYKWICDECGETFKITFSENIFGINHGVNCKSLYCPKCNKKTMCKCVSKQ</sequence>
<evidence type="ECO:0000313" key="3">
    <source>
        <dbReference type="Proteomes" id="UP000481872"/>
    </source>
</evidence>
<evidence type="ECO:0000313" key="2">
    <source>
        <dbReference type="EMBL" id="NEU04295.1"/>
    </source>
</evidence>
<reference evidence="2 3" key="1">
    <citation type="submission" date="2020-02" db="EMBL/GenBank/DDBJ databases">
        <title>Genome assembly of a novel Clostridium senegalense strain.</title>
        <authorList>
            <person name="Gupta T.B."/>
            <person name="Jauregui R."/>
            <person name="Maclean P."/>
            <person name="Nawarathana A."/>
            <person name="Brightwell G."/>
        </authorList>
    </citation>
    <scope>NUCLEOTIDE SEQUENCE [LARGE SCALE GENOMIC DNA]</scope>
    <source>
        <strain evidence="2 3">AGRFS4</strain>
    </source>
</reference>